<accession>A0A132MI00</accession>
<keyword evidence="3" id="KW-1185">Reference proteome</keyword>
<dbReference type="EMBL" id="LAXD01000002">
    <property type="protein sequence ID" value="KWW97399.1"/>
    <property type="molecule type" value="Genomic_DNA"/>
</dbReference>
<dbReference type="PATRIC" id="fig|1469144.10.peg.47"/>
<geneLocation type="plasmid" evidence="2">
    <name>unnamed</name>
</geneLocation>
<evidence type="ECO:0000313" key="2">
    <source>
        <dbReference type="EMBL" id="KWW97399.1"/>
    </source>
</evidence>
<dbReference type="Proteomes" id="UP000070188">
    <property type="component" value="Unassembled WGS sequence"/>
</dbReference>
<evidence type="ECO:0000256" key="1">
    <source>
        <dbReference type="SAM" id="MobiDB-lite"/>
    </source>
</evidence>
<proteinExistence type="predicted"/>
<gene>
    <name evidence="2" type="ORF">LI90_4371</name>
</gene>
<name>A0A132MI00_9ACTN</name>
<sequence>MKAAQRQFLVSVQGISGYFATLSGEETEAETTKVWDGGSQRPEVLTAPPEDGNLTLTRPYDPERDQPVIDRLRPLVGRWRTTLTKQPTDPDLVPIGKPTTFPDAVLVRLAAPEVDAGSSDPATFELEFAVSGTA</sequence>
<feature type="region of interest" description="Disordered" evidence="1">
    <location>
        <begin position="31"/>
        <end position="65"/>
    </location>
</feature>
<keyword evidence="2" id="KW-0614">Plasmid</keyword>
<dbReference type="AlphaFoldDB" id="A0A132MI00"/>
<reference evidence="3" key="1">
    <citation type="submission" date="2015-04" db="EMBL/GenBank/DDBJ databases">
        <title>Physiological reanalysis, assessment of diazotrophy, and genome sequences of multiple isolates of Streptomyces thermoautotrophicus.</title>
        <authorList>
            <person name="MacKellar D.C."/>
            <person name="Lieber L."/>
            <person name="Norman J."/>
            <person name="Bolger A."/>
            <person name="Tobin C."/>
            <person name="Murray J.W."/>
            <person name="Chang R."/>
            <person name="Ford T."/>
            <person name="Nguyen P.Q."/>
            <person name="Woodward J."/>
            <person name="Permingeat H."/>
            <person name="Joshi N.S."/>
            <person name="Silver P.A."/>
            <person name="Usadel B."/>
            <person name="Rutherford A.W."/>
            <person name="Friesen M."/>
            <person name="Prell J."/>
        </authorList>
    </citation>
    <scope>NUCLEOTIDE SEQUENCE [LARGE SCALE GENOMIC DNA]</scope>
    <source>
        <strain evidence="3">H1</strain>
    </source>
</reference>
<comment type="caution">
    <text evidence="2">The sequence shown here is derived from an EMBL/GenBank/DDBJ whole genome shotgun (WGS) entry which is preliminary data.</text>
</comment>
<protein>
    <submittedName>
        <fullName evidence="2">Uncharacterized protein</fullName>
    </submittedName>
</protein>
<dbReference type="RefSeq" id="WP_066892452.1">
    <property type="nucleotide sequence ID" value="NZ_LAXD01000002.1"/>
</dbReference>
<organism evidence="2 3">
    <name type="scientific">Carbonactinospora thermoautotrophica</name>
    <dbReference type="NCBI Taxonomy" id="1469144"/>
    <lineage>
        <taxon>Bacteria</taxon>
        <taxon>Bacillati</taxon>
        <taxon>Actinomycetota</taxon>
        <taxon>Actinomycetes</taxon>
        <taxon>Kitasatosporales</taxon>
        <taxon>Carbonactinosporaceae</taxon>
        <taxon>Carbonactinospora</taxon>
    </lineage>
</organism>
<dbReference type="OrthoDB" id="3788292at2"/>
<evidence type="ECO:0000313" key="3">
    <source>
        <dbReference type="Proteomes" id="UP000070188"/>
    </source>
</evidence>